<dbReference type="EMBL" id="JACCBG010000001">
    <property type="protein sequence ID" value="NYD41161.1"/>
    <property type="molecule type" value="Genomic_DNA"/>
</dbReference>
<dbReference type="RefSeq" id="WP_218851334.1">
    <property type="nucleotide sequence ID" value="NZ_JACCBG010000001.1"/>
</dbReference>
<protein>
    <submittedName>
        <fullName evidence="2">Uncharacterized protein</fullName>
    </submittedName>
</protein>
<name>A0A7Y9E5F0_9ACTN</name>
<reference evidence="2 3" key="1">
    <citation type="submission" date="2020-07" db="EMBL/GenBank/DDBJ databases">
        <title>Sequencing the genomes of 1000 actinobacteria strains.</title>
        <authorList>
            <person name="Klenk H.-P."/>
        </authorList>
    </citation>
    <scope>NUCLEOTIDE SEQUENCE [LARGE SCALE GENOMIC DNA]</scope>
    <source>
        <strain evidence="2 3">DSM 21350</strain>
    </source>
</reference>
<evidence type="ECO:0000313" key="2">
    <source>
        <dbReference type="EMBL" id="NYD41161.1"/>
    </source>
</evidence>
<keyword evidence="1" id="KW-1133">Transmembrane helix</keyword>
<gene>
    <name evidence="2" type="ORF">BJZ21_001244</name>
</gene>
<feature type="transmembrane region" description="Helical" evidence="1">
    <location>
        <begin position="38"/>
        <end position="58"/>
    </location>
</feature>
<dbReference type="Proteomes" id="UP000535511">
    <property type="component" value="Unassembled WGS sequence"/>
</dbReference>
<dbReference type="AlphaFoldDB" id="A0A7Y9E5F0"/>
<accession>A0A7Y9E5F0</accession>
<comment type="caution">
    <text evidence="2">The sequence shown here is derived from an EMBL/GenBank/DDBJ whole genome shotgun (WGS) entry which is preliminary data.</text>
</comment>
<keyword evidence="1" id="KW-0472">Membrane</keyword>
<keyword evidence="1" id="KW-0812">Transmembrane</keyword>
<sequence>MRTTRLLLRTLTAAGVLTSAWVHYKLWNDGFRELPRIGPAFMVNAVAGLVIGLLLLAWWRWVPPLLAIGFGLSTLGAFVTSATVGLWGVHELWTGTWVTTAWVAEVVAVLGGAAVLLVEHPWRSAGWHQRRAGGRAQHGLSLRRAHVE</sequence>
<evidence type="ECO:0000313" key="3">
    <source>
        <dbReference type="Proteomes" id="UP000535511"/>
    </source>
</evidence>
<proteinExistence type="predicted"/>
<feature type="transmembrane region" description="Helical" evidence="1">
    <location>
        <begin position="95"/>
        <end position="118"/>
    </location>
</feature>
<evidence type="ECO:0000256" key="1">
    <source>
        <dbReference type="SAM" id="Phobius"/>
    </source>
</evidence>
<keyword evidence="3" id="KW-1185">Reference proteome</keyword>
<feature type="transmembrane region" description="Helical" evidence="1">
    <location>
        <begin position="65"/>
        <end position="89"/>
    </location>
</feature>
<organism evidence="2 3">
    <name type="scientific">Nocardioides panaciterrulae</name>
    <dbReference type="NCBI Taxonomy" id="661492"/>
    <lineage>
        <taxon>Bacteria</taxon>
        <taxon>Bacillati</taxon>
        <taxon>Actinomycetota</taxon>
        <taxon>Actinomycetes</taxon>
        <taxon>Propionibacteriales</taxon>
        <taxon>Nocardioidaceae</taxon>
        <taxon>Nocardioides</taxon>
    </lineage>
</organism>